<feature type="chain" id="PRO_5002256108" description="Cell wall mannoprotein" evidence="1">
    <location>
        <begin position="18"/>
        <end position="526"/>
    </location>
</feature>
<dbReference type="EMBL" id="KN846960">
    <property type="protein sequence ID" value="KIW65207.1"/>
    <property type="molecule type" value="Genomic_DNA"/>
</dbReference>
<evidence type="ECO:0000313" key="2">
    <source>
        <dbReference type="EMBL" id="KIW65207.1"/>
    </source>
</evidence>
<evidence type="ECO:0000256" key="1">
    <source>
        <dbReference type="SAM" id="SignalP"/>
    </source>
</evidence>
<keyword evidence="3" id="KW-1185">Reference proteome</keyword>
<dbReference type="InterPro" id="IPR053216">
    <property type="entry name" value="Appressorial_penetr-assoc"/>
</dbReference>
<keyword evidence="1" id="KW-0732">Signal</keyword>
<dbReference type="AlphaFoldDB" id="A0A0D2DSQ8"/>
<organism evidence="2 3">
    <name type="scientific">Phialophora macrospora</name>
    <dbReference type="NCBI Taxonomy" id="1851006"/>
    <lineage>
        <taxon>Eukaryota</taxon>
        <taxon>Fungi</taxon>
        <taxon>Dikarya</taxon>
        <taxon>Ascomycota</taxon>
        <taxon>Pezizomycotina</taxon>
        <taxon>Eurotiomycetes</taxon>
        <taxon>Chaetothyriomycetidae</taxon>
        <taxon>Chaetothyriales</taxon>
        <taxon>Herpotrichiellaceae</taxon>
        <taxon>Phialophora</taxon>
    </lineage>
</organism>
<name>A0A0D2DSQ8_9EURO</name>
<protein>
    <recommendedName>
        <fullName evidence="4">Cell wall mannoprotein</fullName>
    </recommendedName>
</protein>
<sequence>MRNEIAAVLLVVGLSTASPFAHQSHKREVPQEHSHNHFLDLVRTSLNLNNPKQITDPVFGLLGNAAAAGGAGQVTNLDCLQQETADQAFTNAKQAGDLVGMAGALVYRALERNTGSVGLASVLCTETATNPEIAAISQHQDPASANAASVNKGITLALAQQLAGIGVDPLLALEAGTFAPGQIGDPTAKGNSCDTVDDEPGCIFSEKLLVFDASEEEISSAVAGISPTFTGTGVISATDIDLASVPVASDAGDVAVSTPATASAAVTSATECVVVSSTAAPASSCTVITTTVAMNSGMSTVVTTAAAASTTAAVGSGVNIQSFTGTLGGAPPPVISGTGDRPFTVKGDTFVNAAAALQRSCSVQHNACSDAANSGALAGGQQQCETQEDECNTFDGLTKKHKRALDFGTCGNPTILFEAGLDGRNTEAFIAEDQTDYNHGSALNIAVIAGFICQRLGSPCSAPADVQASCTSASAAAVATSQNQAAADVFNSILGVGSGGEAQVTSAAAAVSTSAAATVLTITTCI</sequence>
<evidence type="ECO:0008006" key="4">
    <source>
        <dbReference type="Google" id="ProtNLM"/>
    </source>
</evidence>
<evidence type="ECO:0000313" key="3">
    <source>
        <dbReference type="Proteomes" id="UP000054266"/>
    </source>
</evidence>
<dbReference type="HOGENOM" id="CLU_026014_1_0_1"/>
<accession>A0A0D2DSQ8</accession>
<gene>
    <name evidence="2" type="ORF">PV04_07486</name>
</gene>
<reference evidence="2 3" key="1">
    <citation type="submission" date="2015-01" db="EMBL/GenBank/DDBJ databases">
        <title>The Genome Sequence of Capronia semiimmersa CBS27337.</title>
        <authorList>
            <consortium name="The Broad Institute Genomics Platform"/>
            <person name="Cuomo C."/>
            <person name="de Hoog S."/>
            <person name="Gorbushina A."/>
            <person name="Stielow B."/>
            <person name="Teixiera M."/>
            <person name="Abouelleil A."/>
            <person name="Chapman S.B."/>
            <person name="Priest M."/>
            <person name="Young S.K."/>
            <person name="Wortman J."/>
            <person name="Nusbaum C."/>
            <person name="Birren B."/>
        </authorList>
    </citation>
    <scope>NUCLEOTIDE SEQUENCE [LARGE SCALE GENOMIC DNA]</scope>
    <source>
        <strain evidence="2 3">CBS 27337</strain>
    </source>
</reference>
<dbReference type="STRING" id="5601.A0A0D2DSQ8"/>
<proteinExistence type="predicted"/>
<feature type="signal peptide" evidence="1">
    <location>
        <begin position="1"/>
        <end position="17"/>
    </location>
</feature>
<dbReference type="PANTHER" id="PTHR34587:SF1">
    <property type="entry name" value="CIRCUMSPOROZOITE PROTEIN"/>
    <property type="match status" value="1"/>
</dbReference>
<dbReference type="PANTHER" id="PTHR34587">
    <property type="entry name" value="VWFA DOMAIN-CONTAINING PROTEIN"/>
    <property type="match status" value="1"/>
</dbReference>
<dbReference type="Proteomes" id="UP000054266">
    <property type="component" value="Unassembled WGS sequence"/>
</dbReference>